<proteinExistence type="predicted"/>
<protein>
    <submittedName>
        <fullName evidence="1">Uncharacterized protein</fullName>
    </submittedName>
</protein>
<dbReference type="Proteomes" id="UP000887159">
    <property type="component" value="Unassembled WGS sequence"/>
</dbReference>
<organism evidence="1 2">
    <name type="scientific">Trichonephila clavipes</name>
    <name type="common">Golden silk orbweaver</name>
    <name type="synonym">Nephila clavipes</name>
    <dbReference type="NCBI Taxonomy" id="2585209"/>
    <lineage>
        <taxon>Eukaryota</taxon>
        <taxon>Metazoa</taxon>
        <taxon>Ecdysozoa</taxon>
        <taxon>Arthropoda</taxon>
        <taxon>Chelicerata</taxon>
        <taxon>Arachnida</taxon>
        <taxon>Araneae</taxon>
        <taxon>Araneomorphae</taxon>
        <taxon>Entelegynae</taxon>
        <taxon>Araneoidea</taxon>
        <taxon>Nephilidae</taxon>
        <taxon>Trichonephila</taxon>
    </lineage>
</organism>
<dbReference type="AlphaFoldDB" id="A0A8X6SX10"/>
<reference evidence="1" key="1">
    <citation type="submission" date="2020-08" db="EMBL/GenBank/DDBJ databases">
        <title>Multicomponent nature underlies the extraordinary mechanical properties of spider dragline silk.</title>
        <authorList>
            <person name="Kono N."/>
            <person name="Nakamura H."/>
            <person name="Mori M."/>
            <person name="Yoshida Y."/>
            <person name="Ohtoshi R."/>
            <person name="Malay A.D."/>
            <person name="Moran D.A.P."/>
            <person name="Tomita M."/>
            <person name="Numata K."/>
            <person name="Arakawa K."/>
        </authorList>
    </citation>
    <scope>NUCLEOTIDE SEQUENCE</scope>
</reference>
<comment type="caution">
    <text evidence="1">The sequence shown here is derived from an EMBL/GenBank/DDBJ whole genome shotgun (WGS) entry which is preliminary data.</text>
</comment>
<dbReference type="EMBL" id="BMAU01021343">
    <property type="protein sequence ID" value="GFY17022.1"/>
    <property type="molecule type" value="Genomic_DNA"/>
</dbReference>
<evidence type="ECO:0000313" key="2">
    <source>
        <dbReference type="Proteomes" id="UP000887159"/>
    </source>
</evidence>
<gene>
    <name evidence="1" type="ORF">TNCV_1087991</name>
</gene>
<name>A0A8X6SX10_TRICX</name>
<sequence length="85" mass="9704">MDRSRDRPVIKAADSSMACYEELEPSVTEDPPCRGGQYMLDLLRVKRSPFGWCGVNINVALFIYTRAFGCGPRHFELWSNDEDDT</sequence>
<accession>A0A8X6SX10</accession>
<evidence type="ECO:0000313" key="1">
    <source>
        <dbReference type="EMBL" id="GFY17022.1"/>
    </source>
</evidence>
<keyword evidence="2" id="KW-1185">Reference proteome</keyword>